<gene>
    <name evidence="1" type="ORF">GCM10017581_011050</name>
</gene>
<dbReference type="RefSeq" id="WP_271189016.1">
    <property type="nucleotide sequence ID" value="NZ_BSFP01000003.1"/>
</dbReference>
<dbReference type="Proteomes" id="UP001143480">
    <property type="component" value="Unassembled WGS sequence"/>
</dbReference>
<dbReference type="AlphaFoldDB" id="A0A9W6NIY3"/>
<organism evidence="1 2">
    <name type="scientific">Dactylosporangium matsuzakiense</name>
    <dbReference type="NCBI Taxonomy" id="53360"/>
    <lineage>
        <taxon>Bacteria</taxon>
        <taxon>Bacillati</taxon>
        <taxon>Actinomycetota</taxon>
        <taxon>Actinomycetes</taxon>
        <taxon>Micromonosporales</taxon>
        <taxon>Micromonosporaceae</taxon>
        <taxon>Dactylosporangium</taxon>
    </lineage>
</organism>
<keyword evidence="2" id="KW-1185">Reference proteome</keyword>
<sequence>MGEELVPIGGGELAVFLVESLGTAPDDEGPVVSDDVLGVDRLWRRRISALSEYLPAALVRVSNVE</sequence>
<name>A0A9W6NIY3_9ACTN</name>
<reference evidence="1" key="1">
    <citation type="journal article" date="2014" name="Int. J. Syst. Evol. Microbiol.">
        <title>Complete genome sequence of Corynebacterium casei LMG S-19264T (=DSM 44701T), isolated from a smear-ripened cheese.</title>
        <authorList>
            <consortium name="US DOE Joint Genome Institute (JGI-PGF)"/>
            <person name="Walter F."/>
            <person name="Albersmeier A."/>
            <person name="Kalinowski J."/>
            <person name="Ruckert C."/>
        </authorList>
    </citation>
    <scope>NUCLEOTIDE SEQUENCE</scope>
    <source>
        <strain evidence="1">VKM Ac-1321</strain>
    </source>
</reference>
<protein>
    <submittedName>
        <fullName evidence="1">Uncharacterized protein</fullName>
    </submittedName>
</protein>
<accession>A0A9W6NIY3</accession>
<evidence type="ECO:0000313" key="2">
    <source>
        <dbReference type="Proteomes" id="UP001143480"/>
    </source>
</evidence>
<comment type="caution">
    <text evidence="1">The sequence shown here is derived from an EMBL/GenBank/DDBJ whole genome shotgun (WGS) entry which is preliminary data.</text>
</comment>
<proteinExistence type="predicted"/>
<evidence type="ECO:0000313" key="1">
    <source>
        <dbReference type="EMBL" id="GLK99364.1"/>
    </source>
</evidence>
<reference evidence="1" key="2">
    <citation type="submission" date="2023-01" db="EMBL/GenBank/DDBJ databases">
        <authorList>
            <person name="Sun Q."/>
            <person name="Evtushenko L."/>
        </authorList>
    </citation>
    <scope>NUCLEOTIDE SEQUENCE</scope>
    <source>
        <strain evidence="1">VKM Ac-1321</strain>
    </source>
</reference>
<dbReference type="EMBL" id="BSFP01000003">
    <property type="protein sequence ID" value="GLK99364.1"/>
    <property type="molecule type" value="Genomic_DNA"/>
</dbReference>